<dbReference type="GO" id="GO:0005138">
    <property type="term" value="F:interleukin-6 receptor binding"/>
    <property type="evidence" value="ECO:0007669"/>
    <property type="project" value="InterPro"/>
</dbReference>
<evidence type="ECO:0000256" key="9">
    <source>
        <dbReference type="ARBA" id="ARBA00023441"/>
    </source>
</evidence>
<evidence type="ECO:0000256" key="6">
    <source>
        <dbReference type="ARBA" id="ARBA00022525"/>
    </source>
</evidence>
<evidence type="ECO:0000256" key="4">
    <source>
        <dbReference type="ARBA" id="ARBA00022486"/>
    </source>
</evidence>
<comment type="subcellular location">
    <subcellularLocation>
        <location evidence="1">Secreted</location>
    </subcellularLocation>
</comment>
<dbReference type="GO" id="GO:0006955">
    <property type="term" value="P:immune response"/>
    <property type="evidence" value="ECO:0007669"/>
    <property type="project" value="InterPro"/>
</dbReference>
<evidence type="ECO:0000256" key="1">
    <source>
        <dbReference type="ARBA" id="ARBA00004613"/>
    </source>
</evidence>
<protein>
    <recommendedName>
        <fullName evidence="3">Interleukin-6</fullName>
    </recommendedName>
</protein>
<keyword evidence="11" id="KW-0732">Signal</keyword>
<dbReference type="GO" id="GO:0005125">
    <property type="term" value="F:cytokine activity"/>
    <property type="evidence" value="ECO:0000318"/>
    <property type="project" value="GO_Central"/>
</dbReference>
<comment type="function">
    <text evidence="9">Cytokine with a wide variety of biological functions in immunity, tissue regeneration, and metabolism. Binds to IL6R, then the complex associates to the signaling subunit IL6ST/gp130 to trigger the intracellular IL6-signaling pathway. The interaction with the membrane-bound IL6R and IL6ST stimulates 'classic signaling', whereas the binding of IL6 and soluble IL6R to IL6ST stimulates 'trans-signaling'. Alternatively, 'cluster signaling' occurs when membrane-bound IL6:IL6R complexes on transmitter cells activate IL6ST receptors on neighboring receiver cells.</text>
</comment>
<evidence type="ECO:0000256" key="2">
    <source>
        <dbReference type="ARBA" id="ARBA00007432"/>
    </source>
</evidence>
<dbReference type="GO" id="GO:0006953">
    <property type="term" value="P:acute-phase response"/>
    <property type="evidence" value="ECO:0007669"/>
    <property type="project" value="UniProtKB-KW"/>
</dbReference>
<dbReference type="FunCoup" id="F7CIZ3">
    <property type="interactions" value="116"/>
</dbReference>
<dbReference type="InterPro" id="IPR030474">
    <property type="entry name" value="IL-6/GCSF/MGF"/>
</dbReference>
<keyword evidence="8" id="KW-1015">Disulfide bond</keyword>
<reference evidence="12" key="3">
    <citation type="submission" date="2025-09" db="UniProtKB">
        <authorList>
            <consortium name="Ensembl"/>
        </authorList>
    </citation>
    <scope>IDENTIFICATION</scope>
</reference>
<dbReference type="Gene3D" id="1.20.1250.10">
    <property type="match status" value="1"/>
</dbReference>
<keyword evidence="6" id="KW-0964">Secreted</keyword>
<proteinExistence type="inferred from homology"/>
<evidence type="ECO:0000256" key="11">
    <source>
        <dbReference type="SAM" id="SignalP"/>
    </source>
</evidence>
<dbReference type="PRINTS" id="PR00433">
    <property type="entry name" value="IL6GCSFMGF"/>
</dbReference>
<dbReference type="HOGENOM" id="CLU_096521_1_0_1"/>
<keyword evidence="5" id="KW-0202">Cytokine</keyword>
<keyword evidence="4" id="KW-0011">Acute phase</keyword>
<dbReference type="OMA" id="FSKCENS"/>
<dbReference type="Proteomes" id="UP000002280">
    <property type="component" value="Chromosome 8"/>
</dbReference>
<evidence type="ECO:0000256" key="8">
    <source>
        <dbReference type="ARBA" id="ARBA00023157"/>
    </source>
</evidence>
<dbReference type="AlphaFoldDB" id="F7CIZ3"/>
<accession>F7CIZ3</accession>
<dbReference type="GO" id="GO:0006954">
    <property type="term" value="P:inflammatory response"/>
    <property type="evidence" value="ECO:0000318"/>
    <property type="project" value="GO_Central"/>
</dbReference>
<comment type="subunit">
    <text evidence="10">Component of a hexamer of two molecules each of IL6, IL6R and IL6ST; first binds to IL6R to associate with the signaling subunit IL6ST. Interacts with IL6R (via the N-terminal ectodomain); this interaction may be affected by IL6R-binding with SORL1, hence decreasing IL6 cis signaling. Interacts with SORL1 (via the N-terminal ectodomain); this interaction leads to IL6 internalization and lysosomal degradation. May form a trimeric complex with the soluble SORL1 ectodomain and soluble IL6R receptor; this interaction might stabilize circulating IL6, hence promoting IL6 trans signaling.</text>
</comment>
<dbReference type="GO" id="GO:0030154">
    <property type="term" value="P:cell differentiation"/>
    <property type="evidence" value="ECO:0007669"/>
    <property type="project" value="InterPro"/>
</dbReference>
<dbReference type="PROSITE" id="PS00254">
    <property type="entry name" value="INTERLEUKIN_6"/>
    <property type="match status" value="1"/>
</dbReference>
<organism evidence="12 13">
    <name type="scientific">Monodelphis domestica</name>
    <name type="common">Gray short-tailed opossum</name>
    <dbReference type="NCBI Taxonomy" id="13616"/>
    <lineage>
        <taxon>Eukaryota</taxon>
        <taxon>Metazoa</taxon>
        <taxon>Chordata</taxon>
        <taxon>Craniata</taxon>
        <taxon>Vertebrata</taxon>
        <taxon>Euteleostomi</taxon>
        <taxon>Mammalia</taxon>
        <taxon>Metatheria</taxon>
        <taxon>Didelphimorphia</taxon>
        <taxon>Didelphidae</taxon>
        <taxon>Monodelphis</taxon>
    </lineage>
</organism>
<dbReference type="SUPFAM" id="SSF47266">
    <property type="entry name" value="4-helical cytokines"/>
    <property type="match status" value="1"/>
</dbReference>
<dbReference type="KEGG" id="mdo:103104339"/>
<dbReference type="InterPro" id="IPR030473">
    <property type="entry name" value="IL6/GCSF/MGF_CS"/>
</dbReference>
<reference evidence="12 13" key="1">
    <citation type="journal article" date="2007" name="Nature">
        <title>Genome of the marsupial Monodelphis domestica reveals innovation in non-coding sequences.</title>
        <authorList>
            <person name="Mikkelsen T.S."/>
            <person name="Wakefield M.J."/>
            <person name="Aken B."/>
            <person name="Amemiya C.T."/>
            <person name="Chang J.L."/>
            <person name="Duke S."/>
            <person name="Garber M."/>
            <person name="Gentles A.J."/>
            <person name="Goodstadt L."/>
            <person name="Heger A."/>
            <person name="Jurka J."/>
            <person name="Kamal M."/>
            <person name="Mauceli E."/>
            <person name="Searle S.M."/>
            <person name="Sharpe T."/>
            <person name="Baker M.L."/>
            <person name="Batzer M.A."/>
            <person name="Benos P.V."/>
            <person name="Belov K."/>
            <person name="Clamp M."/>
            <person name="Cook A."/>
            <person name="Cuff J."/>
            <person name="Das R."/>
            <person name="Davidow L."/>
            <person name="Deakin J.E."/>
            <person name="Fazzari M.J."/>
            <person name="Glass J.L."/>
            <person name="Grabherr M."/>
            <person name="Greally J.M."/>
            <person name="Gu W."/>
            <person name="Hore T.A."/>
            <person name="Huttley G.A."/>
            <person name="Kleber M."/>
            <person name="Jirtle R.L."/>
            <person name="Koina E."/>
            <person name="Lee J.T."/>
            <person name="Mahony S."/>
            <person name="Marra M.A."/>
            <person name="Miller R.D."/>
            <person name="Nicholls R.D."/>
            <person name="Oda M."/>
            <person name="Papenfuss A.T."/>
            <person name="Parra Z.E."/>
            <person name="Pollock D.D."/>
            <person name="Ray D.A."/>
            <person name="Schein J.E."/>
            <person name="Speed T.P."/>
            <person name="Thompson K."/>
            <person name="VandeBerg J.L."/>
            <person name="Wade C.M."/>
            <person name="Walker J.A."/>
            <person name="Waters P.D."/>
            <person name="Webber C."/>
            <person name="Weidman J.R."/>
            <person name="Xie X."/>
            <person name="Zody M.C."/>
            <person name="Baldwin J."/>
            <person name="Abdouelleil A."/>
            <person name="Abdulkadir J."/>
            <person name="Abebe A."/>
            <person name="Abera B."/>
            <person name="Abreu J."/>
            <person name="Acer S.C."/>
            <person name="Aftuck L."/>
            <person name="Alexander A."/>
            <person name="An P."/>
            <person name="Anderson E."/>
            <person name="Anderson S."/>
            <person name="Arachi H."/>
            <person name="Azer M."/>
            <person name="Bachantsang P."/>
            <person name="Barry A."/>
            <person name="Bayul T."/>
            <person name="Berlin A."/>
            <person name="Bessette D."/>
            <person name="Bloom T."/>
            <person name="Bloom T."/>
            <person name="Boguslavskiy L."/>
            <person name="Bonnet C."/>
            <person name="Boukhgalter B."/>
            <person name="Bourzgui I."/>
            <person name="Brown A."/>
            <person name="Cahill P."/>
            <person name="Channer S."/>
            <person name="Cheshatsang Y."/>
            <person name="Chuda L."/>
            <person name="Citroen M."/>
            <person name="Collymore A."/>
            <person name="Cooke P."/>
            <person name="Costello M."/>
            <person name="D'Aco K."/>
            <person name="Daza R."/>
            <person name="De Haan G."/>
            <person name="DeGray S."/>
            <person name="DeMaso C."/>
            <person name="Dhargay N."/>
            <person name="Dooley K."/>
            <person name="Dooley E."/>
            <person name="Doricent M."/>
            <person name="Dorje P."/>
            <person name="Dorjee K."/>
            <person name="Dupes A."/>
            <person name="Elong R."/>
            <person name="Falk J."/>
            <person name="Farina A."/>
            <person name="Faro S."/>
            <person name="Ferguson D."/>
            <person name="Fisher S."/>
            <person name="Foley C.D."/>
            <person name="Franke A."/>
            <person name="Friedrich D."/>
            <person name="Gadbois L."/>
            <person name="Gearin G."/>
            <person name="Gearin C.R."/>
            <person name="Giannoukos G."/>
            <person name="Goode T."/>
            <person name="Graham J."/>
            <person name="Grandbois E."/>
            <person name="Grewal S."/>
            <person name="Gyaltsen K."/>
            <person name="Hafez N."/>
            <person name="Hagos B."/>
            <person name="Hall J."/>
            <person name="Henson C."/>
            <person name="Hollinger A."/>
            <person name="Honan T."/>
            <person name="Huard M.D."/>
            <person name="Hughes L."/>
            <person name="Hurhula B."/>
            <person name="Husby M.E."/>
            <person name="Kamat A."/>
            <person name="Kanga B."/>
            <person name="Kashin S."/>
            <person name="Khazanovich D."/>
            <person name="Kisner P."/>
            <person name="Lance K."/>
            <person name="Lara M."/>
            <person name="Lee W."/>
            <person name="Lennon N."/>
            <person name="Letendre F."/>
            <person name="LeVine R."/>
            <person name="Lipovsky A."/>
            <person name="Liu X."/>
            <person name="Liu J."/>
            <person name="Liu S."/>
            <person name="Lokyitsang T."/>
            <person name="Lokyitsang Y."/>
            <person name="Lubonja R."/>
            <person name="Lui A."/>
            <person name="MacDonald P."/>
            <person name="Magnisalis V."/>
            <person name="Maru K."/>
            <person name="Matthews C."/>
            <person name="McCusker W."/>
            <person name="McDonough S."/>
            <person name="Mehta T."/>
            <person name="Meldrim J."/>
            <person name="Meneus L."/>
            <person name="Mihai O."/>
            <person name="Mihalev A."/>
            <person name="Mihova T."/>
            <person name="Mittelman R."/>
            <person name="Mlenga V."/>
            <person name="Montmayeur A."/>
            <person name="Mulrain L."/>
            <person name="Navidi A."/>
            <person name="Naylor J."/>
            <person name="Negash T."/>
            <person name="Nguyen T."/>
            <person name="Nguyen N."/>
            <person name="Nicol R."/>
            <person name="Norbu C."/>
            <person name="Norbu N."/>
            <person name="Novod N."/>
            <person name="O'Neill B."/>
            <person name="Osman S."/>
            <person name="Markiewicz E."/>
            <person name="Oyono O.L."/>
            <person name="Patti C."/>
            <person name="Phunkhang P."/>
            <person name="Pierre F."/>
            <person name="Priest M."/>
            <person name="Raghuraman S."/>
            <person name="Rege F."/>
            <person name="Reyes R."/>
            <person name="Rise C."/>
            <person name="Rogov P."/>
            <person name="Ross K."/>
            <person name="Ryan E."/>
            <person name="Settipalli S."/>
            <person name="Shea T."/>
            <person name="Sherpa N."/>
            <person name="Shi L."/>
            <person name="Shih D."/>
            <person name="Sparrow T."/>
            <person name="Spaulding J."/>
            <person name="Stalker J."/>
            <person name="Stange-Thomann N."/>
            <person name="Stavropoulos S."/>
            <person name="Stone C."/>
            <person name="Strader C."/>
            <person name="Tesfaye S."/>
            <person name="Thomson T."/>
            <person name="Thoulutsang Y."/>
            <person name="Thoulutsang D."/>
            <person name="Topham K."/>
            <person name="Topping I."/>
            <person name="Tsamla T."/>
            <person name="Vassiliev H."/>
            <person name="Vo A."/>
            <person name="Wangchuk T."/>
            <person name="Wangdi T."/>
            <person name="Weiand M."/>
            <person name="Wilkinson J."/>
            <person name="Wilson A."/>
            <person name="Yadav S."/>
            <person name="Young G."/>
            <person name="Yu Q."/>
            <person name="Zembek L."/>
            <person name="Zhong D."/>
            <person name="Zimmer A."/>
            <person name="Zwirko Z."/>
            <person name="Jaffe D.B."/>
            <person name="Alvarez P."/>
            <person name="Brockman W."/>
            <person name="Butler J."/>
            <person name="Chin C."/>
            <person name="Gnerre S."/>
            <person name="MacCallum I."/>
            <person name="Graves J.A."/>
            <person name="Ponting C.P."/>
            <person name="Breen M."/>
            <person name="Samollow P.B."/>
            <person name="Lander E.S."/>
            <person name="Lindblad-Toh K."/>
        </authorList>
    </citation>
    <scope>NUCLEOTIDE SEQUENCE [LARGE SCALE GENOMIC DNA]</scope>
</reference>
<keyword evidence="7" id="KW-0339">Growth factor</keyword>
<evidence type="ECO:0000256" key="5">
    <source>
        <dbReference type="ARBA" id="ARBA00022514"/>
    </source>
</evidence>
<evidence type="ECO:0000256" key="7">
    <source>
        <dbReference type="ARBA" id="ARBA00023030"/>
    </source>
</evidence>
<dbReference type="InterPro" id="IPR009079">
    <property type="entry name" value="4_helix_cytokine-like_core"/>
</dbReference>
<dbReference type="GO" id="GO:0005615">
    <property type="term" value="C:extracellular space"/>
    <property type="evidence" value="ECO:0000318"/>
    <property type="project" value="GO_Central"/>
</dbReference>
<dbReference type="GO" id="GO:0070102">
    <property type="term" value="P:interleukin-6-mediated signaling pathway"/>
    <property type="evidence" value="ECO:0000318"/>
    <property type="project" value="GO_Central"/>
</dbReference>
<sequence>MNPLLQITGSLRPVALTLMLLMATAAFPTPGSWGKGFTGYELSSKLPSSIPDLDSIVNHAKYLEKTASDLKEEICRIHNLCDNSNEALAENNLLLPNITERDGCLPSSFNEETCLIKIISGLQDFDIFLNYMETEMEDNRFQTLKLSTTQLANTLKTVIKKTDLVPTTNPTTSSILLSELQSLTAWSRKVGFRLILWHYTRFIQGTVRAVRYLKTRSLDA</sequence>
<keyword evidence="13" id="KW-1185">Reference proteome</keyword>
<dbReference type="PANTHER" id="PTHR48494:SF1">
    <property type="entry name" value="INTERLEUKIN-6"/>
    <property type="match status" value="1"/>
</dbReference>
<feature type="signal peptide" evidence="11">
    <location>
        <begin position="1"/>
        <end position="26"/>
    </location>
</feature>
<dbReference type="GeneID" id="103104339"/>
<dbReference type="eggNOG" id="ENOG502S7Q4">
    <property type="taxonomic scope" value="Eukaryota"/>
</dbReference>
<dbReference type="Bgee" id="ENSMODG00000001265">
    <property type="expression patterns" value="Expressed in uterine wall and 12 other cell types or tissues"/>
</dbReference>
<dbReference type="OrthoDB" id="8943569at2759"/>
<dbReference type="SMART" id="SM00126">
    <property type="entry name" value="IL6"/>
    <property type="match status" value="1"/>
</dbReference>
<dbReference type="GO" id="GO:0051240">
    <property type="term" value="P:positive regulation of multicellular organismal process"/>
    <property type="evidence" value="ECO:0007669"/>
    <property type="project" value="UniProtKB-ARBA"/>
</dbReference>
<dbReference type="CTD" id="3569"/>
<dbReference type="STRING" id="13616.ENSMODP00000001520"/>
<dbReference type="Pfam" id="PF00489">
    <property type="entry name" value="IL6"/>
    <property type="match status" value="1"/>
</dbReference>
<dbReference type="InParanoid" id="F7CIZ3"/>
<dbReference type="PRINTS" id="PR00434">
    <property type="entry name" value="INTERLEUKIN6"/>
</dbReference>
<feature type="chain" id="PRO_5023807733" description="Interleukin-6" evidence="11">
    <location>
        <begin position="27"/>
        <end position="220"/>
    </location>
</feature>
<name>F7CIZ3_MONDO</name>
<evidence type="ECO:0000313" key="13">
    <source>
        <dbReference type="Proteomes" id="UP000002280"/>
    </source>
</evidence>
<dbReference type="GeneTree" id="ENSGT00390000000878"/>
<reference evidence="12" key="2">
    <citation type="submission" date="2025-08" db="UniProtKB">
        <authorList>
            <consortium name="Ensembl"/>
        </authorList>
    </citation>
    <scope>IDENTIFICATION</scope>
</reference>
<evidence type="ECO:0000256" key="3">
    <source>
        <dbReference type="ARBA" id="ARBA00019464"/>
    </source>
</evidence>
<dbReference type="InterPro" id="IPR003574">
    <property type="entry name" value="IL-6-like"/>
</dbReference>
<dbReference type="GO" id="GO:0008083">
    <property type="term" value="F:growth factor activity"/>
    <property type="evidence" value="ECO:0007669"/>
    <property type="project" value="UniProtKB-KW"/>
</dbReference>
<dbReference type="Ensembl" id="ENSMODT00000001552.3">
    <property type="protein sequence ID" value="ENSMODP00000001520.3"/>
    <property type="gene ID" value="ENSMODG00000001265.3"/>
</dbReference>
<comment type="similarity">
    <text evidence="2">Belongs to the IL-6 superfamily.</text>
</comment>
<evidence type="ECO:0000256" key="10">
    <source>
        <dbReference type="ARBA" id="ARBA00023468"/>
    </source>
</evidence>
<evidence type="ECO:0000313" key="12">
    <source>
        <dbReference type="Ensembl" id="ENSMODP00000001520.3"/>
    </source>
</evidence>
<dbReference type="PANTHER" id="PTHR48494">
    <property type="entry name" value="INTERLEUKIN-6"/>
    <property type="match status" value="1"/>
</dbReference>